<proteinExistence type="predicted"/>
<accession>A0AAN5C2J1</accession>
<evidence type="ECO:0000313" key="1">
    <source>
        <dbReference type="EMBL" id="GMG35192.1"/>
    </source>
</evidence>
<name>A0AAN5C2J1_ASPOZ</name>
<protein>
    <submittedName>
        <fullName evidence="1">Unnamed protein product</fullName>
    </submittedName>
</protein>
<dbReference type="EMBL" id="BSYA01000160">
    <property type="protein sequence ID" value="GMG35192.1"/>
    <property type="molecule type" value="Genomic_DNA"/>
</dbReference>
<dbReference type="AlphaFoldDB" id="A0AAN5C2J1"/>
<sequence length="124" mass="13441">MVVRQLLGASENRLKFQAFEKTIRLRQFNPYYQIIANSRHSAARPIICMVYCEASPAARVPNGGSLHGGESGRGEGTAILVIAIGPSPIQLITAEAASNHTLSTFVSLWDSQLAHPPSVLHTVY</sequence>
<evidence type="ECO:0000313" key="2">
    <source>
        <dbReference type="Proteomes" id="UP001165205"/>
    </source>
</evidence>
<organism evidence="1 2">
    <name type="scientific">Aspergillus oryzae</name>
    <name type="common">Yellow koji mold</name>
    <dbReference type="NCBI Taxonomy" id="5062"/>
    <lineage>
        <taxon>Eukaryota</taxon>
        <taxon>Fungi</taxon>
        <taxon>Dikarya</taxon>
        <taxon>Ascomycota</taxon>
        <taxon>Pezizomycotina</taxon>
        <taxon>Eurotiomycetes</taxon>
        <taxon>Eurotiomycetidae</taxon>
        <taxon>Eurotiales</taxon>
        <taxon>Aspergillaceae</taxon>
        <taxon>Aspergillus</taxon>
        <taxon>Aspergillus subgen. Circumdati</taxon>
    </lineage>
</organism>
<dbReference type="Proteomes" id="UP001165205">
    <property type="component" value="Unassembled WGS sequence"/>
</dbReference>
<reference evidence="1" key="1">
    <citation type="submission" date="2023-04" db="EMBL/GenBank/DDBJ databases">
        <title>Aspergillus oryzae NBRC 4228.</title>
        <authorList>
            <person name="Ichikawa N."/>
            <person name="Sato H."/>
            <person name="Tonouchi N."/>
        </authorList>
    </citation>
    <scope>NUCLEOTIDE SEQUENCE</scope>
    <source>
        <strain evidence="1">NBRC 4228</strain>
    </source>
</reference>
<comment type="caution">
    <text evidence="1">The sequence shown here is derived from an EMBL/GenBank/DDBJ whole genome shotgun (WGS) entry which is preliminary data.</text>
</comment>
<gene>
    <name evidence="1" type="ORF">Aory04_001043600</name>
</gene>